<feature type="region of interest" description="Disordered" evidence="1">
    <location>
        <begin position="64"/>
        <end position="87"/>
    </location>
</feature>
<sequence>MAGAACGAPAAGARAPAVACAVGTNHRAPSTTAAAVAVNKERRAADTEYRSPCGAGELTVLTDANERGGSQESHGGIESYPPSYGHY</sequence>
<proteinExistence type="predicted"/>
<organism evidence="2 3">
    <name type="scientific">Streptomyces sulfonofaciens</name>
    <dbReference type="NCBI Taxonomy" id="68272"/>
    <lineage>
        <taxon>Bacteria</taxon>
        <taxon>Bacillati</taxon>
        <taxon>Actinomycetota</taxon>
        <taxon>Actinomycetes</taxon>
        <taxon>Kitasatosporales</taxon>
        <taxon>Streptomycetaceae</taxon>
        <taxon>Streptomyces</taxon>
    </lineage>
</organism>
<evidence type="ECO:0000256" key="1">
    <source>
        <dbReference type="SAM" id="MobiDB-lite"/>
    </source>
</evidence>
<evidence type="ECO:0000313" key="3">
    <source>
        <dbReference type="Proteomes" id="UP000603708"/>
    </source>
</evidence>
<reference evidence="2" key="2">
    <citation type="submission" date="2020-09" db="EMBL/GenBank/DDBJ databases">
        <authorList>
            <person name="Sun Q."/>
            <person name="Ohkuma M."/>
        </authorList>
    </citation>
    <scope>NUCLEOTIDE SEQUENCE</scope>
    <source>
        <strain evidence="2">JCM 5069</strain>
    </source>
</reference>
<keyword evidence="3" id="KW-1185">Reference proteome</keyword>
<protein>
    <submittedName>
        <fullName evidence="2">Uncharacterized protein</fullName>
    </submittedName>
</protein>
<name>A0A919KYP3_9ACTN</name>
<dbReference type="Proteomes" id="UP000603708">
    <property type="component" value="Unassembled WGS sequence"/>
</dbReference>
<dbReference type="AlphaFoldDB" id="A0A919KYP3"/>
<evidence type="ECO:0000313" key="2">
    <source>
        <dbReference type="EMBL" id="GHH77608.1"/>
    </source>
</evidence>
<comment type="caution">
    <text evidence="2">The sequence shown here is derived from an EMBL/GenBank/DDBJ whole genome shotgun (WGS) entry which is preliminary data.</text>
</comment>
<accession>A0A919KYP3</accession>
<dbReference type="EMBL" id="BNCD01000006">
    <property type="protein sequence ID" value="GHH77608.1"/>
    <property type="molecule type" value="Genomic_DNA"/>
</dbReference>
<gene>
    <name evidence="2" type="ORF">GCM10018793_26090</name>
</gene>
<reference evidence="2" key="1">
    <citation type="journal article" date="2014" name="Int. J. Syst. Evol. Microbiol.">
        <title>Complete genome sequence of Corynebacterium casei LMG S-19264T (=DSM 44701T), isolated from a smear-ripened cheese.</title>
        <authorList>
            <consortium name="US DOE Joint Genome Institute (JGI-PGF)"/>
            <person name="Walter F."/>
            <person name="Albersmeier A."/>
            <person name="Kalinowski J."/>
            <person name="Ruckert C."/>
        </authorList>
    </citation>
    <scope>NUCLEOTIDE SEQUENCE</scope>
    <source>
        <strain evidence="2">JCM 5069</strain>
    </source>
</reference>